<accession>A0A0K2GJ20</accession>
<dbReference type="AlphaFoldDB" id="A0A0K2GJ20"/>
<dbReference type="PATRIC" id="fig|42253.5.peg.4507"/>
<reference evidence="1 2" key="1">
    <citation type="journal article" date="2015" name="Proc. Natl. Acad. Sci. U.S.A.">
        <title>Expanded metabolic versatility of ubiquitous nitrite-oxidizing bacteria from the genus Nitrospira.</title>
        <authorList>
            <person name="Koch H."/>
            <person name="Lucker S."/>
            <person name="Albertsen M."/>
            <person name="Kitzinger K."/>
            <person name="Herbold C."/>
            <person name="Spieck E."/>
            <person name="Nielsen P.H."/>
            <person name="Wagner M."/>
            <person name="Daims H."/>
        </authorList>
    </citation>
    <scope>NUCLEOTIDE SEQUENCE [LARGE SCALE GENOMIC DNA]</scope>
    <source>
        <strain evidence="1 2">NSP M-1</strain>
    </source>
</reference>
<dbReference type="OrthoDB" id="9799356at2"/>
<dbReference type="KEGG" id="nmv:NITMOv2_4570"/>
<dbReference type="Proteomes" id="UP000069205">
    <property type="component" value="Chromosome"/>
</dbReference>
<proteinExistence type="predicted"/>
<protein>
    <submittedName>
        <fullName evidence="1">Uncharacterized protein</fullName>
    </submittedName>
</protein>
<dbReference type="RefSeq" id="WP_053381715.1">
    <property type="nucleotide sequence ID" value="NZ_CP011801.1"/>
</dbReference>
<evidence type="ECO:0000313" key="2">
    <source>
        <dbReference type="Proteomes" id="UP000069205"/>
    </source>
</evidence>
<name>A0A0K2GJ20_NITMO</name>
<sequence length="110" mass="11810">MKRVVIEDLQPGMVLAKPVVNGAGLPVVAAGAQLDSTMIQRLSTLAVTAVYVEGESGDTAGQTLAELAAGLERRFRGVVQDPVQRLIFERLLAHLRSTRGMLDPDRSADR</sequence>
<dbReference type="EMBL" id="CP011801">
    <property type="protein sequence ID" value="ALA60943.1"/>
    <property type="molecule type" value="Genomic_DNA"/>
</dbReference>
<organism evidence="1 2">
    <name type="scientific">Nitrospira moscoviensis</name>
    <dbReference type="NCBI Taxonomy" id="42253"/>
    <lineage>
        <taxon>Bacteria</taxon>
        <taxon>Pseudomonadati</taxon>
        <taxon>Nitrospirota</taxon>
        <taxon>Nitrospiria</taxon>
        <taxon>Nitrospirales</taxon>
        <taxon>Nitrospiraceae</taxon>
        <taxon>Nitrospira</taxon>
    </lineage>
</organism>
<keyword evidence="2" id="KW-1185">Reference proteome</keyword>
<evidence type="ECO:0000313" key="1">
    <source>
        <dbReference type="EMBL" id="ALA60943.1"/>
    </source>
</evidence>
<gene>
    <name evidence="1" type="ORF">NITMOv2_4570</name>
</gene>
<dbReference type="STRING" id="42253.NITMOv2_4570"/>